<dbReference type="SMART" id="SM00228">
    <property type="entry name" value="PDZ"/>
    <property type="match status" value="1"/>
</dbReference>
<evidence type="ECO:0000256" key="5">
    <source>
        <dbReference type="RuleBase" id="RU004404"/>
    </source>
</evidence>
<dbReference type="Pfam" id="PF11818">
    <property type="entry name" value="DUF3340"/>
    <property type="match status" value="1"/>
</dbReference>
<dbReference type="Pfam" id="PF03572">
    <property type="entry name" value="Peptidase_S41"/>
    <property type="match status" value="1"/>
</dbReference>
<feature type="region of interest" description="Disordered" evidence="6">
    <location>
        <begin position="637"/>
        <end position="694"/>
    </location>
</feature>
<keyword evidence="9" id="KW-1185">Reference proteome</keyword>
<comment type="similarity">
    <text evidence="1 5">Belongs to the peptidase S41A family.</text>
</comment>
<feature type="compositionally biased region" description="Basic and acidic residues" evidence="6">
    <location>
        <begin position="661"/>
        <end position="672"/>
    </location>
</feature>
<dbReference type="Pfam" id="PF17804">
    <property type="entry name" value="TSP_NTD"/>
    <property type="match status" value="1"/>
</dbReference>
<dbReference type="GO" id="GO:0030288">
    <property type="term" value="C:outer membrane-bounded periplasmic space"/>
    <property type="evidence" value="ECO:0007669"/>
    <property type="project" value="TreeGrafter"/>
</dbReference>
<dbReference type="PROSITE" id="PS50106">
    <property type="entry name" value="PDZ"/>
    <property type="match status" value="1"/>
</dbReference>
<dbReference type="GO" id="GO:0007165">
    <property type="term" value="P:signal transduction"/>
    <property type="evidence" value="ECO:0007669"/>
    <property type="project" value="TreeGrafter"/>
</dbReference>
<dbReference type="GO" id="GO:0004175">
    <property type="term" value="F:endopeptidase activity"/>
    <property type="evidence" value="ECO:0007669"/>
    <property type="project" value="TreeGrafter"/>
</dbReference>
<dbReference type="Gene3D" id="2.30.42.10">
    <property type="match status" value="1"/>
</dbReference>
<dbReference type="PANTHER" id="PTHR32060:SF22">
    <property type="entry name" value="CARBOXYL-TERMINAL-PROCESSING PEPTIDASE 3, CHLOROPLASTIC"/>
    <property type="match status" value="1"/>
</dbReference>
<name>A0A5C1A3Q5_9GAMM</name>
<dbReference type="InterPro" id="IPR029045">
    <property type="entry name" value="ClpP/crotonase-like_dom_sf"/>
</dbReference>
<dbReference type="Pfam" id="PF00595">
    <property type="entry name" value="PDZ"/>
    <property type="match status" value="1"/>
</dbReference>
<dbReference type="InterPro" id="IPR004447">
    <property type="entry name" value="Peptidase_S41A"/>
</dbReference>
<keyword evidence="3 5" id="KW-0378">Hydrolase</keyword>
<dbReference type="GO" id="GO:0008236">
    <property type="term" value="F:serine-type peptidase activity"/>
    <property type="evidence" value="ECO:0007669"/>
    <property type="project" value="UniProtKB-KW"/>
</dbReference>
<proteinExistence type="inferred from homology"/>
<dbReference type="InterPro" id="IPR005151">
    <property type="entry name" value="Tail-specific_protease"/>
</dbReference>
<dbReference type="Proteomes" id="UP000322553">
    <property type="component" value="Chromosome"/>
</dbReference>
<keyword evidence="4 5" id="KW-0720">Serine protease</keyword>
<dbReference type="KEGG" id="kuy:FY550_10340"/>
<sequence length="713" mass="80094">MALPTLAAEQDRIVPTDIGEQTAQEVAQSLRYGHYEDVSLDQQWSEKAWQRMLDMIDPQHAYLLEDDIEQYSDLGRHYSDSLEKGDLDRLYAFYNLYQQRIENRLQWLLDQLGKTQHFDFDGQGRLATDDEDREWASSPSQLDELWHKRLKNAALQLALSGASEDESASEPDEERQPDIPGKPSRNETAAPQGHDQSDQDNNHDLRMMDDSAIIKQLKKRYSNQLERVRQTNSEDVLSVILNAAGSSIDPHTEYFSPSRSKSFDIQMKLSLEGIGALLQQDGEYVKISSLVPGGPAEKSGLLKPADRIVAVGQGESGDLTSVVGMRLDEVVDLIRGPKGSTVRLEIIPAKAVDTTQTRVVRITRDTVKLEDQAASSQVIDIKRGNQQHRIGVIKVPMFYVDFQAEQEGRKNYRSTTRDVHRLIDKLKQQNVEGIVLDLRGNGGGALQEANSMIGLFIDRGPTVQVRDAQGRISLLGDTDRGVAYNGPLAVLVDRLSASASEIFAGAIQDYGRGLILGNQTFGKGTVQTLDDLDHGELKLTRAKFYRITGASTQLRGVKPDISYPSLVDPDEIGESALPNALPWDTVRPVSYREYGNPQRYLPQLRQSHERRASEDPNFHYLKREAELAHKLREQNNSVSLNIHQRKREMEAQEAEQLSLENQRRKALGEKPIESWADARGADEDQTPIDQAQLRESANIMLDYAHRLEQQSGS</sequence>
<keyword evidence="2 5" id="KW-0645">Protease</keyword>
<dbReference type="SUPFAM" id="SSF52096">
    <property type="entry name" value="ClpP/crotonase"/>
    <property type="match status" value="1"/>
</dbReference>
<evidence type="ECO:0000259" key="7">
    <source>
        <dbReference type="PROSITE" id="PS50106"/>
    </source>
</evidence>
<feature type="compositionally biased region" description="Acidic residues" evidence="6">
    <location>
        <begin position="163"/>
        <end position="175"/>
    </location>
</feature>
<accession>A0A5C1A3Q5</accession>
<evidence type="ECO:0000313" key="8">
    <source>
        <dbReference type="EMBL" id="QEL12828.1"/>
    </source>
</evidence>
<dbReference type="Gene3D" id="3.90.226.10">
    <property type="entry name" value="2-enoyl-CoA Hydratase, Chain A, domain 1"/>
    <property type="match status" value="1"/>
</dbReference>
<dbReference type="InterPro" id="IPR040573">
    <property type="entry name" value="TSP_N"/>
</dbReference>
<feature type="region of interest" description="Disordered" evidence="6">
    <location>
        <begin position="159"/>
        <end position="204"/>
    </location>
</feature>
<feature type="compositionally biased region" description="Basic and acidic residues" evidence="6">
    <location>
        <begin position="195"/>
        <end position="204"/>
    </location>
</feature>
<gene>
    <name evidence="8" type="ORF">FY550_10340</name>
</gene>
<dbReference type="CDD" id="cd07560">
    <property type="entry name" value="Peptidase_S41_CPP"/>
    <property type="match status" value="1"/>
</dbReference>
<dbReference type="CDD" id="cd06782">
    <property type="entry name" value="cpPDZ_CPP-like"/>
    <property type="match status" value="1"/>
</dbReference>
<dbReference type="SMART" id="SM00245">
    <property type="entry name" value="TSPc"/>
    <property type="match status" value="1"/>
</dbReference>
<organism evidence="8 9">
    <name type="scientific">Kushneria phosphatilytica</name>
    <dbReference type="NCBI Taxonomy" id="657387"/>
    <lineage>
        <taxon>Bacteria</taxon>
        <taxon>Pseudomonadati</taxon>
        <taxon>Pseudomonadota</taxon>
        <taxon>Gammaproteobacteria</taxon>
        <taxon>Oceanospirillales</taxon>
        <taxon>Halomonadaceae</taxon>
        <taxon>Kushneria</taxon>
    </lineage>
</organism>
<dbReference type="FunFam" id="3.90.226.10:FF:000090">
    <property type="entry name" value="Tail-specific protease"/>
    <property type="match status" value="1"/>
</dbReference>
<protein>
    <submittedName>
        <fullName evidence="8">Tail-specific protease</fullName>
    </submittedName>
</protein>
<dbReference type="AlphaFoldDB" id="A0A5C1A3Q5"/>
<dbReference type="NCBIfam" id="TIGR00225">
    <property type="entry name" value="prc"/>
    <property type="match status" value="1"/>
</dbReference>
<evidence type="ECO:0000256" key="2">
    <source>
        <dbReference type="ARBA" id="ARBA00022670"/>
    </source>
</evidence>
<dbReference type="SUPFAM" id="SSF50156">
    <property type="entry name" value="PDZ domain-like"/>
    <property type="match status" value="1"/>
</dbReference>
<dbReference type="PANTHER" id="PTHR32060">
    <property type="entry name" value="TAIL-SPECIFIC PROTEASE"/>
    <property type="match status" value="1"/>
</dbReference>
<evidence type="ECO:0000256" key="6">
    <source>
        <dbReference type="SAM" id="MobiDB-lite"/>
    </source>
</evidence>
<dbReference type="OrthoDB" id="9812068at2"/>
<dbReference type="InterPro" id="IPR001478">
    <property type="entry name" value="PDZ"/>
</dbReference>
<reference evidence="8 9" key="1">
    <citation type="submission" date="2019-08" db="EMBL/GenBank/DDBJ databases">
        <title>Complete genome sequence of Kushneria sp. YCWA18, a halophilic phosphate-solubilizing bacterium isolated from Daqiao saltern in China.</title>
        <authorList>
            <person name="Du G.-X."/>
            <person name="Qu L.-Y."/>
        </authorList>
    </citation>
    <scope>NUCLEOTIDE SEQUENCE [LARGE SCALE GENOMIC DNA]</scope>
    <source>
        <strain evidence="8 9">YCWA18</strain>
    </source>
</reference>
<evidence type="ECO:0000256" key="3">
    <source>
        <dbReference type="ARBA" id="ARBA00022801"/>
    </source>
</evidence>
<dbReference type="EMBL" id="CP043420">
    <property type="protein sequence ID" value="QEL12828.1"/>
    <property type="molecule type" value="Genomic_DNA"/>
</dbReference>
<evidence type="ECO:0000256" key="4">
    <source>
        <dbReference type="ARBA" id="ARBA00022825"/>
    </source>
</evidence>
<dbReference type="InterPro" id="IPR020992">
    <property type="entry name" value="Tail_Prtase_C"/>
</dbReference>
<evidence type="ECO:0000313" key="9">
    <source>
        <dbReference type="Proteomes" id="UP000322553"/>
    </source>
</evidence>
<feature type="domain" description="PDZ" evidence="7">
    <location>
        <begin position="264"/>
        <end position="335"/>
    </location>
</feature>
<dbReference type="GO" id="GO:0006508">
    <property type="term" value="P:proteolysis"/>
    <property type="evidence" value="ECO:0007669"/>
    <property type="project" value="UniProtKB-KW"/>
</dbReference>
<dbReference type="InterPro" id="IPR036034">
    <property type="entry name" value="PDZ_sf"/>
</dbReference>
<evidence type="ECO:0000256" key="1">
    <source>
        <dbReference type="ARBA" id="ARBA00009179"/>
    </source>
</evidence>